<dbReference type="SUPFAM" id="SSF51735">
    <property type="entry name" value="NAD(P)-binding Rossmann-fold domains"/>
    <property type="match status" value="1"/>
</dbReference>
<evidence type="ECO:0000313" key="3">
    <source>
        <dbReference type="EMBL" id="GAA4212851.1"/>
    </source>
</evidence>
<evidence type="ECO:0000256" key="2">
    <source>
        <dbReference type="ARBA" id="ARBA00023002"/>
    </source>
</evidence>
<sequence length="258" mass="28453">MDMDRFKNKVALITGSSQGIGAACALKLAKEGCDIILNGHKFDERGEKLIARIEKMGQKASFLAADLSKAKEAIKLVNDAVKEFGHLDILINNAGVEKKADFWEVTEEDYDLVMNTNLKGVFFGIQSFVNYCREHKVAGTIINMSSVHEEIVFPHFAAYCASKGGLRMLTRNLATELAPFNIRINNVAPGAVSTPINQDLLNDKEQLEKVLQNIPLKRMGKVEDVANVVAFLASDDAAYVTGSTYFVDGGLTYHYEEQ</sequence>
<gene>
    <name evidence="3" type="ORF">GCM10022289_44240</name>
</gene>
<protein>
    <submittedName>
        <fullName evidence="3">SDR family oxidoreductase</fullName>
    </submittedName>
</protein>
<name>A0ABP8BQ53_9SPHI</name>
<keyword evidence="4" id="KW-1185">Reference proteome</keyword>
<proteinExistence type="inferred from homology"/>
<dbReference type="PANTHER" id="PTHR43639:SF1">
    <property type="entry name" value="SHORT-CHAIN DEHYDROGENASE_REDUCTASE FAMILY PROTEIN"/>
    <property type="match status" value="1"/>
</dbReference>
<organism evidence="3 4">
    <name type="scientific">Pedobacter jeongneungensis</name>
    <dbReference type="NCBI Taxonomy" id="947309"/>
    <lineage>
        <taxon>Bacteria</taxon>
        <taxon>Pseudomonadati</taxon>
        <taxon>Bacteroidota</taxon>
        <taxon>Sphingobacteriia</taxon>
        <taxon>Sphingobacteriales</taxon>
        <taxon>Sphingobacteriaceae</taxon>
        <taxon>Pedobacter</taxon>
    </lineage>
</organism>
<comment type="similarity">
    <text evidence="1">Belongs to the short-chain dehydrogenases/reductases (SDR) family.</text>
</comment>
<dbReference type="NCBIfam" id="NF005559">
    <property type="entry name" value="PRK07231.1"/>
    <property type="match status" value="1"/>
</dbReference>
<dbReference type="PANTHER" id="PTHR43639">
    <property type="entry name" value="OXIDOREDUCTASE, SHORT-CHAIN DEHYDROGENASE/REDUCTASE FAMILY (AFU_ORTHOLOGUE AFUA_5G02870)"/>
    <property type="match status" value="1"/>
</dbReference>
<evidence type="ECO:0000313" key="4">
    <source>
        <dbReference type="Proteomes" id="UP001501772"/>
    </source>
</evidence>
<evidence type="ECO:0000256" key="1">
    <source>
        <dbReference type="ARBA" id="ARBA00006484"/>
    </source>
</evidence>
<dbReference type="PROSITE" id="PS51257">
    <property type="entry name" value="PROKAR_LIPOPROTEIN"/>
    <property type="match status" value="1"/>
</dbReference>
<reference evidence="4" key="1">
    <citation type="journal article" date="2019" name="Int. J. Syst. Evol. Microbiol.">
        <title>The Global Catalogue of Microorganisms (GCM) 10K type strain sequencing project: providing services to taxonomists for standard genome sequencing and annotation.</title>
        <authorList>
            <consortium name="The Broad Institute Genomics Platform"/>
            <consortium name="The Broad Institute Genome Sequencing Center for Infectious Disease"/>
            <person name="Wu L."/>
            <person name="Ma J."/>
        </authorList>
    </citation>
    <scope>NUCLEOTIDE SEQUENCE [LARGE SCALE GENOMIC DNA]</scope>
    <source>
        <strain evidence="4">JCM 17626</strain>
    </source>
</reference>
<dbReference type="Gene3D" id="3.40.50.720">
    <property type="entry name" value="NAD(P)-binding Rossmann-like Domain"/>
    <property type="match status" value="1"/>
</dbReference>
<dbReference type="InterPro" id="IPR020904">
    <property type="entry name" value="Sc_DH/Rdtase_CS"/>
</dbReference>
<dbReference type="PRINTS" id="PR00080">
    <property type="entry name" value="SDRFAMILY"/>
</dbReference>
<comment type="caution">
    <text evidence="3">The sequence shown here is derived from an EMBL/GenBank/DDBJ whole genome shotgun (WGS) entry which is preliminary data.</text>
</comment>
<dbReference type="PROSITE" id="PS00061">
    <property type="entry name" value="ADH_SHORT"/>
    <property type="match status" value="1"/>
</dbReference>
<dbReference type="Pfam" id="PF13561">
    <property type="entry name" value="adh_short_C2"/>
    <property type="match status" value="1"/>
</dbReference>
<dbReference type="InterPro" id="IPR002347">
    <property type="entry name" value="SDR_fam"/>
</dbReference>
<dbReference type="Proteomes" id="UP001501772">
    <property type="component" value="Unassembled WGS sequence"/>
</dbReference>
<accession>A0ABP8BQ53</accession>
<dbReference type="PRINTS" id="PR00081">
    <property type="entry name" value="GDHRDH"/>
</dbReference>
<keyword evidence="2" id="KW-0560">Oxidoreductase</keyword>
<dbReference type="EMBL" id="BAABBY010000014">
    <property type="protein sequence ID" value="GAA4212851.1"/>
    <property type="molecule type" value="Genomic_DNA"/>
</dbReference>
<dbReference type="InterPro" id="IPR036291">
    <property type="entry name" value="NAD(P)-bd_dom_sf"/>
</dbReference>